<dbReference type="Pfam" id="PF20645">
    <property type="entry name" value="Rrn7_cyclin_C"/>
    <property type="match status" value="1"/>
</dbReference>
<dbReference type="GO" id="GO:0001164">
    <property type="term" value="F:RNA polymerase I core promoter sequence-specific DNA binding"/>
    <property type="evidence" value="ECO:0007669"/>
    <property type="project" value="InterPro"/>
</dbReference>
<reference evidence="13" key="1">
    <citation type="submission" date="2022-10" db="EMBL/GenBank/DDBJ databases">
        <title>Determination and structural analysis of whole genome sequence of Sarocladium strictum F4-1.</title>
        <authorList>
            <person name="Hu L."/>
            <person name="Jiang Y."/>
        </authorList>
    </citation>
    <scope>NUCLEOTIDE SEQUENCE</scope>
    <source>
        <strain evidence="13">F4-1</strain>
    </source>
</reference>
<evidence type="ECO:0000256" key="4">
    <source>
        <dbReference type="ARBA" id="ARBA00022771"/>
    </source>
</evidence>
<evidence type="ECO:0000256" key="7">
    <source>
        <dbReference type="ARBA" id="ARBA00023125"/>
    </source>
</evidence>
<dbReference type="AlphaFoldDB" id="A0AA39GJT9"/>
<accession>A0AA39GJT9</accession>
<dbReference type="GO" id="GO:0070860">
    <property type="term" value="C:RNA polymerase I core factor complex"/>
    <property type="evidence" value="ECO:0007669"/>
    <property type="project" value="InterPro"/>
</dbReference>
<dbReference type="Pfam" id="PF20644">
    <property type="entry name" value="Rrn7_cyclin_N"/>
    <property type="match status" value="1"/>
</dbReference>
<feature type="domain" description="Rrn7/TAF1B C-terminal cyclin" evidence="12">
    <location>
        <begin position="233"/>
        <end position="385"/>
    </location>
</feature>
<dbReference type="InterPro" id="IPR033599">
    <property type="entry name" value="TAF1B/Rrn7"/>
</dbReference>
<gene>
    <name evidence="13" type="ORF">NLU13_4923</name>
</gene>
<evidence type="ECO:0000259" key="11">
    <source>
        <dbReference type="Pfam" id="PF20644"/>
    </source>
</evidence>
<dbReference type="Proteomes" id="UP001175261">
    <property type="component" value="Unassembled WGS sequence"/>
</dbReference>
<evidence type="ECO:0000256" key="3">
    <source>
        <dbReference type="ARBA" id="ARBA00022723"/>
    </source>
</evidence>
<keyword evidence="3" id="KW-0479">Metal-binding</keyword>
<keyword evidence="7" id="KW-0238">DNA-binding</keyword>
<keyword evidence="9" id="KW-0539">Nucleus</keyword>
<comment type="subcellular location">
    <subcellularLocation>
        <location evidence="1">Nucleus</location>
        <location evidence="1">Nucleolus</location>
    </subcellularLocation>
</comment>
<keyword evidence="5" id="KW-0862">Zinc</keyword>
<evidence type="ECO:0000313" key="13">
    <source>
        <dbReference type="EMBL" id="KAK0388680.1"/>
    </source>
</evidence>
<evidence type="ECO:0000256" key="2">
    <source>
        <dbReference type="ARBA" id="ARBA00006899"/>
    </source>
</evidence>
<dbReference type="InterPro" id="IPR048540">
    <property type="entry name" value="Rrn7_cyclin_N"/>
</dbReference>
<feature type="domain" description="Rrn7/TAF1B N-terminal cyclin" evidence="11">
    <location>
        <begin position="75"/>
        <end position="208"/>
    </location>
</feature>
<sequence length="522" mass="58331">MAEQSGRSKARKGERCPNCGHRKYRIDNGYVQYDMGDDADAGLMGSVSRQRKEKHEKERRHLSGLKGKSLYLEALQLVLRHQLQWLIREKGHLSELETVVRDLWAVRIAGFPEDPEDGSGDQGSQMFSSSGFSSGGEEETLKVKRAPHAKSWDPESSSQWPVPSMIDTLALCYLGCLLLRLPTTISDFHHWANTGNIPFRAVYYSIPQEMQDRMPAEFTKQLKRPTRERLADTSLHHAVFDLVCSYHLNYSMIFPAPNASTTFVQFVKALALPVETAVVAMHLSTVLKLPYQFPIKQSRVHIVDHPEILMMALLIVSAKLCYSLDGRNAALSWIQSIPRLDWRKWKTAYDERTPERQPPEHEKYEDITATQVSAMPPEELNEYLAHLASRHDHRNDSAITAFFQKPTVPEPAPPTQALSADEIIERAKAIVQEATSGLPGLPFDETAESSSGNKYLSFASVESLSETARVVFAAAAETSGTSLAELTRAVRMLENKMMVWGRAQGRAGTEEVDPSGGALVAD</sequence>
<evidence type="ECO:0000313" key="14">
    <source>
        <dbReference type="Proteomes" id="UP001175261"/>
    </source>
</evidence>
<name>A0AA39GJT9_SARSR</name>
<proteinExistence type="inferred from homology"/>
<keyword evidence="6" id="KW-0805">Transcription regulation</keyword>
<evidence type="ECO:0000259" key="12">
    <source>
        <dbReference type="Pfam" id="PF20645"/>
    </source>
</evidence>
<feature type="region of interest" description="Disordered" evidence="10">
    <location>
        <begin position="114"/>
        <end position="138"/>
    </location>
</feature>
<comment type="similarity">
    <text evidence="2">Belongs to the RRN7/TAF1B family.</text>
</comment>
<evidence type="ECO:0000256" key="10">
    <source>
        <dbReference type="SAM" id="MobiDB-lite"/>
    </source>
</evidence>
<evidence type="ECO:0000256" key="5">
    <source>
        <dbReference type="ARBA" id="ARBA00022833"/>
    </source>
</evidence>
<comment type="caution">
    <text evidence="13">The sequence shown here is derived from an EMBL/GenBank/DDBJ whole genome shotgun (WGS) entry which is preliminary data.</text>
</comment>
<organism evidence="13 14">
    <name type="scientific">Sarocladium strictum</name>
    <name type="common">Black bundle disease fungus</name>
    <name type="synonym">Acremonium strictum</name>
    <dbReference type="NCBI Taxonomy" id="5046"/>
    <lineage>
        <taxon>Eukaryota</taxon>
        <taxon>Fungi</taxon>
        <taxon>Dikarya</taxon>
        <taxon>Ascomycota</taxon>
        <taxon>Pezizomycotina</taxon>
        <taxon>Sordariomycetes</taxon>
        <taxon>Hypocreomycetidae</taxon>
        <taxon>Hypocreales</taxon>
        <taxon>Sarocladiaceae</taxon>
        <taxon>Sarocladium</taxon>
    </lineage>
</organism>
<dbReference type="PANTHER" id="PTHR31576:SF2">
    <property type="entry name" value="TATA BOX-BINDING PROTEIN-ASSOCIATED FACTOR RNA POLYMERASE I SUBUNIT B"/>
    <property type="match status" value="1"/>
</dbReference>
<dbReference type="PANTHER" id="PTHR31576">
    <property type="entry name" value="TATA BOX-BINDING PROTEIN-ASSOCIATED FACTOR RNA POLYMERASE I SUBUNIT B"/>
    <property type="match status" value="1"/>
</dbReference>
<protein>
    <submittedName>
        <fullName evidence="13">Uncharacterized protein</fullName>
    </submittedName>
</protein>
<dbReference type="EMBL" id="JAPDFR010000003">
    <property type="protein sequence ID" value="KAK0388680.1"/>
    <property type="molecule type" value="Genomic_DNA"/>
</dbReference>
<evidence type="ECO:0000256" key="9">
    <source>
        <dbReference type="ARBA" id="ARBA00023242"/>
    </source>
</evidence>
<dbReference type="GO" id="GO:0008270">
    <property type="term" value="F:zinc ion binding"/>
    <property type="evidence" value="ECO:0007669"/>
    <property type="project" value="UniProtKB-KW"/>
</dbReference>
<evidence type="ECO:0000256" key="8">
    <source>
        <dbReference type="ARBA" id="ARBA00023163"/>
    </source>
</evidence>
<keyword evidence="14" id="KW-1185">Reference proteome</keyword>
<evidence type="ECO:0000256" key="6">
    <source>
        <dbReference type="ARBA" id="ARBA00023015"/>
    </source>
</evidence>
<evidence type="ECO:0000256" key="1">
    <source>
        <dbReference type="ARBA" id="ARBA00004604"/>
    </source>
</evidence>
<dbReference type="GO" id="GO:0042790">
    <property type="term" value="P:nucleolar large rRNA transcription by RNA polymerase I"/>
    <property type="evidence" value="ECO:0007669"/>
    <property type="project" value="TreeGrafter"/>
</dbReference>
<feature type="compositionally biased region" description="Low complexity" evidence="10">
    <location>
        <begin position="122"/>
        <end position="132"/>
    </location>
</feature>
<keyword evidence="8" id="KW-0804">Transcription</keyword>
<feature type="region of interest" description="Disordered" evidence="10">
    <location>
        <begin position="1"/>
        <end position="20"/>
    </location>
</feature>
<dbReference type="InterPro" id="IPR048538">
    <property type="entry name" value="Rrn7_cyclin_C"/>
</dbReference>
<keyword evidence="4" id="KW-0863">Zinc-finger</keyword>